<evidence type="ECO:0000256" key="10">
    <source>
        <dbReference type="PIRSR" id="PIRSR001415-5"/>
    </source>
</evidence>
<organism evidence="13 14">
    <name type="scientific">Neisseria arctica</name>
    <dbReference type="NCBI Taxonomy" id="1470200"/>
    <lineage>
        <taxon>Bacteria</taxon>
        <taxon>Pseudomonadati</taxon>
        <taxon>Pseudomonadota</taxon>
        <taxon>Betaproteobacteria</taxon>
        <taxon>Neisseriales</taxon>
        <taxon>Neisseriaceae</taxon>
        <taxon>Neisseria</taxon>
    </lineage>
</organism>
<comment type="pathway">
    <text evidence="1">Porphyrin-containing compound metabolism; protoporphyrin-IX biosynthesis; coproporphyrinogen-III from 5-aminolevulinate: step 1/4.</text>
</comment>
<keyword evidence="5" id="KW-0350">Heme biosynthesis</keyword>
<comment type="caution">
    <text evidence="13">The sequence shown here is derived from an EMBL/GenBank/DDBJ whole genome shotgun (WGS) entry which is preliminary data.</text>
</comment>
<gene>
    <name evidence="13" type="ORF">PL75_02145</name>
</gene>
<evidence type="ECO:0000256" key="4">
    <source>
        <dbReference type="ARBA" id="ARBA00020771"/>
    </source>
</evidence>
<evidence type="ECO:0000313" key="13">
    <source>
        <dbReference type="EMBL" id="KLT73553.1"/>
    </source>
</evidence>
<reference evidence="13 14" key="1">
    <citation type="submission" date="2014-11" db="EMBL/GenBank/DDBJ databases">
        <title>Genome of a novel goose pathogen.</title>
        <authorList>
            <person name="Hansen C.M."/>
            <person name="Hueffer K."/>
            <person name="Choi S.C."/>
        </authorList>
    </citation>
    <scope>NUCLEOTIDE SEQUENCE [LARGE SCALE GENOMIC DNA]</scope>
    <source>
        <strain evidence="13 14">KH1503</strain>
    </source>
</reference>
<dbReference type="PANTHER" id="PTHR11458:SF0">
    <property type="entry name" value="DELTA-AMINOLEVULINIC ACID DEHYDRATASE"/>
    <property type="match status" value="1"/>
</dbReference>
<comment type="similarity">
    <text evidence="2 12">Belongs to the ALAD family.</text>
</comment>
<keyword evidence="10" id="KW-0460">Magnesium</keyword>
<dbReference type="GO" id="GO:0005829">
    <property type="term" value="C:cytosol"/>
    <property type="evidence" value="ECO:0007669"/>
    <property type="project" value="TreeGrafter"/>
</dbReference>
<dbReference type="EC" id="4.2.1.24" evidence="3 11"/>
<evidence type="ECO:0000256" key="5">
    <source>
        <dbReference type="ARBA" id="ARBA00023133"/>
    </source>
</evidence>
<dbReference type="AlphaFoldDB" id="A0A0J1C5G0"/>
<dbReference type="EMBL" id="JTDO01000003">
    <property type="protein sequence ID" value="KLT73553.1"/>
    <property type="molecule type" value="Genomic_DNA"/>
</dbReference>
<evidence type="ECO:0000313" key="14">
    <source>
        <dbReference type="Proteomes" id="UP000036027"/>
    </source>
</evidence>
<comment type="catalytic activity">
    <reaction evidence="8 11">
        <text>2 5-aminolevulinate = porphobilinogen + 2 H2O + H(+)</text>
        <dbReference type="Rhea" id="RHEA:24064"/>
        <dbReference type="ChEBI" id="CHEBI:15377"/>
        <dbReference type="ChEBI" id="CHEBI:15378"/>
        <dbReference type="ChEBI" id="CHEBI:58126"/>
        <dbReference type="ChEBI" id="CHEBI:356416"/>
        <dbReference type="EC" id="4.2.1.24"/>
    </reaction>
</comment>
<feature type="binding site" evidence="10">
    <location>
        <position position="242"/>
    </location>
    <ligand>
        <name>Mg(2+)</name>
        <dbReference type="ChEBI" id="CHEBI:18420"/>
    </ligand>
</feature>
<dbReference type="NCBIfam" id="NF006762">
    <property type="entry name" value="PRK09283.1"/>
    <property type="match status" value="1"/>
</dbReference>
<evidence type="ECO:0000256" key="11">
    <source>
        <dbReference type="RuleBase" id="RU000515"/>
    </source>
</evidence>
<dbReference type="PANTHER" id="PTHR11458">
    <property type="entry name" value="DELTA-AMINOLEVULINIC ACID DEHYDRATASE"/>
    <property type="match status" value="1"/>
</dbReference>
<dbReference type="CDD" id="cd04823">
    <property type="entry name" value="ALAD_PBGS_aspartate_rich"/>
    <property type="match status" value="1"/>
</dbReference>
<evidence type="ECO:0000256" key="9">
    <source>
        <dbReference type="PIRSR" id="PIRSR001415-1"/>
    </source>
</evidence>
<comment type="subunit">
    <text evidence="11">Homooctamer.</text>
</comment>
<dbReference type="PROSITE" id="PS00169">
    <property type="entry name" value="D_ALA_DEHYDRATASE"/>
    <property type="match status" value="1"/>
</dbReference>
<keyword evidence="14" id="KW-1185">Reference proteome</keyword>
<name>A0A0J1C5G0_9NEIS</name>
<evidence type="ECO:0000256" key="8">
    <source>
        <dbReference type="ARBA" id="ARBA00047651"/>
    </source>
</evidence>
<sequence length="335" mass="37351">MKTPYRTFPLSRMRRMRKDTFSRRLMREHTLNTSDLIYPVFVLEGCNQEENIASMPGVKRQSLDKLLFTAEEAVKLGIPMLALFPVIKNNKTASAEEAYNPEGLVPTVVRKLRETFPELGIMTDVALDPYTIHGQDGLIDENNYVLNDETIDVLIKQALAHADAGAQVVAPSDMMDGRIGFIRQALENAGYIHTRIMAYSAKYASAFYGPFRDAVGSAVNLGKADKFTYQMDPANSNEALHEVALDIQEGADMVMVKPGLPYLDIVRRVKDEFGVPTYAYQVSGEYAMLQAAIQNGWLDGNKVILESLMAFKRAGADGILTYYALEAARQLYAQK</sequence>
<protein>
    <recommendedName>
        <fullName evidence="4 11">Delta-aminolevulinic acid dehydratase</fullName>
        <ecNumber evidence="3 11">4.2.1.24</ecNumber>
    </recommendedName>
</protein>
<evidence type="ECO:0000256" key="7">
    <source>
        <dbReference type="ARBA" id="ARBA00023244"/>
    </source>
</evidence>
<feature type="active site" description="Schiff-base intermediate with substrate" evidence="9">
    <location>
        <position position="202"/>
    </location>
</feature>
<keyword evidence="7 11" id="KW-0627">Porphyrin biosynthesis</keyword>
<evidence type="ECO:0000256" key="12">
    <source>
        <dbReference type="RuleBase" id="RU004161"/>
    </source>
</evidence>
<dbReference type="SUPFAM" id="SSF51569">
    <property type="entry name" value="Aldolase"/>
    <property type="match status" value="1"/>
</dbReference>
<dbReference type="RefSeq" id="WP_047760432.1">
    <property type="nucleotide sequence ID" value="NZ_CP091510.1"/>
</dbReference>
<dbReference type="GO" id="GO:0004655">
    <property type="term" value="F:porphobilinogen synthase activity"/>
    <property type="evidence" value="ECO:0007669"/>
    <property type="project" value="UniProtKB-EC"/>
</dbReference>
<evidence type="ECO:0000256" key="1">
    <source>
        <dbReference type="ARBA" id="ARBA00004694"/>
    </source>
</evidence>
<proteinExistence type="inferred from homology"/>
<dbReference type="GO" id="GO:0008270">
    <property type="term" value="F:zinc ion binding"/>
    <property type="evidence" value="ECO:0007669"/>
    <property type="project" value="TreeGrafter"/>
</dbReference>
<dbReference type="InterPro" id="IPR030656">
    <property type="entry name" value="ALAD_AS"/>
</dbReference>
<dbReference type="InterPro" id="IPR001731">
    <property type="entry name" value="ALAD"/>
</dbReference>
<accession>A0A0J1C5G0</accession>
<evidence type="ECO:0000256" key="6">
    <source>
        <dbReference type="ARBA" id="ARBA00023239"/>
    </source>
</evidence>
<feature type="active site" description="Schiff-base intermediate with substrate" evidence="9">
    <location>
        <position position="257"/>
    </location>
</feature>
<keyword evidence="10" id="KW-0479">Metal-binding</keyword>
<dbReference type="Proteomes" id="UP000036027">
    <property type="component" value="Unassembled WGS sequence"/>
</dbReference>
<evidence type="ECO:0000256" key="3">
    <source>
        <dbReference type="ARBA" id="ARBA00012053"/>
    </source>
</evidence>
<evidence type="ECO:0000256" key="2">
    <source>
        <dbReference type="ARBA" id="ARBA00008055"/>
    </source>
</evidence>
<dbReference type="PIRSF" id="PIRSF001415">
    <property type="entry name" value="Porphbilin_synth"/>
    <property type="match status" value="1"/>
</dbReference>
<dbReference type="InterPro" id="IPR013785">
    <property type="entry name" value="Aldolase_TIM"/>
</dbReference>
<dbReference type="FunFam" id="3.20.20.70:FF:000019">
    <property type="entry name" value="Delta-aminolevulinic acid dehydratase"/>
    <property type="match status" value="1"/>
</dbReference>
<keyword evidence="6 11" id="KW-0456">Lyase</keyword>
<dbReference type="SMART" id="SM01004">
    <property type="entry name" value="ALAD"/>
    <property type="match status" value="1"/>
</dbReference>
<dbReference type="GO" id="GO:0006782">
    <property type="term" value="P:protoporphyrinogen IX biosynthetic process"/>
    <property type="evidence" value="ECO:0007669"/>
    <property type="project" value="UniProtKB-UniPathway"/>
</dbReference>
<dbReference type="STRING" id="1470200.PL75_02145"/>
<dbReference type="UniPathway" id="UPA00251">
    <property type="reaction ID" value="UER00318"/>
</dbReference>
<dbReference type="PATRIC" id="fig|1470200.3.peg.1499"/>
<dbReference type="PRINTS" id="PR00144">
    <property type="entry name" value="DALDHYDRTASE"/>
</dbReference>
<dbReference type="Pfam" id="PF00490">
    <property type="entry name" value="ALAD"/>
    <property type="match status" value="1"/>
</dbReference>
<dbReference type="Gene3D" id="3.20.20.70">
    <property type="entry name" value="Aldolase class I"/>
    <property type="match status" value="1"/>
</dbReference>
<dbReference type="OrthoDB" id="9805001at2"/>